<dbReference type="EMBL" id="BLLB01000002">
    <property type="protein sequence ID" value="GFH01804.1"/>
    <property type="molecule type" value="Genomic_DNA"/>
</dbReference>
<comment type="caution">
    <text evidence="2">The sequence shown here is derived from an EMBL/GenBank/DDBJ whole genome shotgun (WGS) entry which is preliminary data.</text>
</comment>
<sequence length="170" mass="18451">MDLYATTGDDEAFLLDLLNTTPVIDGVPTDALGDLAAASPWMSAHDVAPTPSEWAALTEARTTLQAVIRGDRSAATLQPFLDDARLVPTAGEAGVDWRLDAGDGARGALRAVVAWDGLRISSPGRLRPCANTECQLFLIDRSKPNTARWCSMAICGNRMKARRHYRRTRD</sequence>
<feature type="domain" description="Zinc finger CGNR" evidence="1">
    <location>
        <begin position="125"/>
        <end position="167"/>
    </location>
</feature>
<dbReference type="PANTHER" id="PTHR35525">
    <property type="entry name" value="BLL6575 PROTEIN"/>
    <property type="match status" value="1"/>
</dbReference>
<proteinExistence type="predicted"/>
<accession>A0A7I9ZLF2</accession>
<evidence type="ECO:0000313" key="3">
    <source>
        <dbReference type="Proteomes" id="UP000465304"/>
    </source>
</evidence>
<dbReference type="PANTHER" id="PTHR35525:SF3">
    <property type="entry name" value="BLL6575 PROTEIN"/>
    <property type="match status" value="1"/>
</dbReference>
<reference evidence="2 3" key="1">
    <citation type="journal article" date="2019" name="Emerg. Microbes Infect.">
        <title>Comprehensive subspecies identification of 175 nontuberculous mycobacteria species based on 7547 genomic profiles.</title>
        <authorList>
            <person name="Matsumoto Y."/>
            <person name="Kinjo T."/>
            <person name="Motooka D."/>
            <person name="Nabeya D."/>
            <person name="Jung N."/>
            <person name="Uechi K."/>
            <person name="Horii T."/>
            <person name="Iida T."/>
            <person name="Fujita J."/>
            <person name="Nakamura S."/>
        </authorList>
    </citation>
    <scope>NUCLEOTIDE SEQUENCE [LARGE SCALE GENOMIC DNA]</scope>
    <source>
        <strain evidence="2 3">JCM 30996</strain>
    </source>
</reference>
<evidence type="ECO:0000259" key="1">
    <source>
        <dbReference type="Pfam" id="PF11706"/>
    </source>
</evidence>
<protein>
    <recommendedName>
        <fullName evidence="1">Zinc finger CGNR domain-containing protein</fullName>
    </recommendedName>
</protein>
<dbReference type="InterPro" id="IPR021005">
    <property type="entry name" value="Znf_CGNR"/>
</dbReference>
<dbReference type="InterPro" id="IPR023286">
    <property type="entry name" value="ABATE_dom_sf"/>
</dbReference>
<dbReference type="InterPro" id="IPR010852">
    <property type="entry name" value="ABATE"/>
</dbReference>
<dbReference type="RefSeq" id="WP_163888530.1">
    <property type="nucleotide sequence ID" value="NZ_BLLB01000002.1"/>
</dbReference>
<keyword evidence="3" id="KW-1185">Reference proteome</keyword>
<evidence type="ECO:0000313" key="2">
    <source>
        <dbReference type="EMBL" id="GFH01804.1"/>
    </source>
</evidence>
<dbReference type="AlphaFoldDB" id="A0A7I9ZLF2"/>
<dbReference type="SUPFAM" id="SSF160904">
    <property type="entry name" value="Jann2411-like"/>
    <property type="match status" value="1"/>
</dbReference>
<organism evidence="2 3">
    <name type="scientific">Mycolicibacterium hippocampi</name>
    <dbReference type="NCBI Taxonomy" id="659824"/>
    <lineage>
        <taxon>Bacteria</taxon>
        <taxon>Bacillati</taxon>
        <taxon>Actinomycetota</taxon>
        <taxon>Actinomycetes</taxon>
        <taxon>Mycobacteriales</taxon>
        <taxon>Mycobacteriaceae</taxon>
        <taxon>Mycolicibacterium</taxon>
    </lineage>
</organism>
<dbReference type="Pfam" id="PF11706">
    <property type="entry name" value="zf-CGNR"/>
    <property type="match status" value="1"/>
</dbReference>
<dbReference type="Proteomes" id="UP000465304">
    <property type="component" value="Unassembled WGS sequence"/>
</dbReference>
<dbReference type="Gene3D" id="1.10.3300.10">
    <property type="entry name" value="Jann2411-like domain"/>
    <property type="match status" value="1"/>
</dbReference>
<name>A0A7I9ZLF2_9MYCO</name>
<gene>
    <name evidence="2" type="ORF">MHIP_22870</name>
</gene>